<sequence length="133" mass="15686">MNRTIDRPPTPPTTPRSSKKLDFPAPKDENDGIRDTILTEYETLNAQLRRRIQDYEIALLKMQLRERDKELQAILQARQRRHAENQVTELVLKIARQEEQIEMLSTQVNVWKSHALEARDMLEQTYHDLAKVP</sequence>
<keyword evidence="4" id="KW-1185">Reference proteome</keyword>
<evidence type="ECO:0000313" key="4">
    <source>
        <dbReference type="Proteomes" id="UP000799777"/>
    </source>
</evidence>
<accession>A0A9P4LG54</accession>
<organism evidence="3 4">
    <name type="scientific">Setomelanomma holmii</name>
    <dbReference type="NCBI Taxonomy" id="210430"/>
    <lineage>
        <taxon>Eukaryota</taxon>
        <taxon>Fungi</taxon>
        <taxon>Dikarya</taxon>
        <taxon>Ascomycota</taxon>
        <taxon>Pezizomycotina</taxon>
        <taxon>Dothideomycetes</taxon>
        <taxon>Pleosporomycetidae</taxon>
        <taxon>Pleosporales</taxon>
        <taxon>Pleosporineae</taxon>
        <taxon>Phaeosphaeriaceae</taxon>
        <taxon>Setomelanomma</taxon>
    </lineage>
</organism>
<feature type="coiled-coil region" evidence="1">
    <location>
        <begin position="38"/>
        <end position="107"/>
    </location>
</feature>
<proteinExistence type="predicted"/>
<evidence type="ECO:0000256" key="2">
    <source>
        <dbReference type="SAM" id="MobiDB-lite"/>
    </source>
</evidence>
<dbReference type="OrthoDB" id="3796776at2759"/>
<protein>
    <submittedName>
        <fullName evidence="3">Uncharacterized protein</fullName>
    </submittedName>
</protein>
<evidence type="ECO:0000313" key="3">
    <source>
        <dbReference type="EMBL" id="KAF2025246.1"/>
    </source>
</evidence>
<reference evidence="3" key="1">
    <citation type="journal article" date="2020" name="Stud. Mycol.">
        <title>101 Dothideomycetes genomes: a test case for predicting lifestyles and emergence of pathogens.</title>
        <authorList>
            <person name="Haridas S."/>
            <person name="Albert R."/>
            <person name="Binder M."/>
            <person name="Bloem J."/>
            <person name="Labutti K."/>
            <person name="Salamov A."/>
            <person name="Andreopoulos B."/>
            <person name="Baker S."/>
            <person name="Barry K."/>
            <person name="Bills G."/>
            <person name="Bluhm B."/>
            <person name="Cannon C."/>
            <person name="Castanera R."/>
            <person name="Culley D."/>
            <person name="Daum C."/>
            <person name="Ezra D."/>
            <person name="Gonzalez J."/>
            <person name="Henrissat B."/>
            <person name="Kuo A."/>
            <person name="Liang C."/>
            <person name="Lipzen A."/>
            <person name="Lutzoni F."/>
            <person name="Magnuson J."/>
            <person name="Mondo S."/>
            <person name="Nolan M."/>
            <person name="Ohm R."/>
            <person name="Pangilinan J."/>
            <person name="Park H.-J."/>
            <person name="Ramirez L."/>
            <person name="Alfaro M."/>
            <person name="Sun H."/>
            <person name="Tritt A."/>
            <person name="Yoshinaga Y."/>
            <person name="Zwiers L.-H."/>
            <person name="Turgeon B."/>
            <person name="Goodwin S."/>
            <person name="Spatafora J."/>
            <person name="Crous P."/>
            <person name="Grigoriev I."/>
        </authorList>
    </citation>
    <scope>NUCLEOTIDE SEQUENCE</scope>
    <source>
        <strain evidence="3">CBS 110217</strain>
    </source>
</reference>
<evidence type="ECO:0000256" key="1">
    <source>
        <dbReference type="SAM" id="Coils"/>
    </source>
</evidence>
<feature type="region of interest" description="Disordered" evidence="2">
    <location>
        <begin position="1"/>
        <end position="34"/>
    </location>
</feature>
<keyword evidence="1" id="KW-0175">Coiled coil</keyword>
<dbReference type="AlphaFoldDB" id="A0A9P4LG54"/>
<feature type="compositionally biased region" description="Basic and acidic residues" evidence="2">
    <location>
        <begin position="19"/>
        <end position="34"/>
    </location>
</feature>
<comment type="caution">
    <text evidence="3">The sequence shown here is derived from an EMBL/GenBank/DDBJ whole genome shotgun (WGS) entry which is preliminary data.</text>
</comment>
<dbReference type="EMBL" id="ML978271">
    <property type="protein sequence ID" value="KAF2025246.1"/>
    <property type="molecule type" value="Genomic_DNA"/>
</dbReference>
<dbReference type="Proteomes" id="UP000799777">
    <property type="component" value="Unassembled WGS sequence"/>
</dbReference>
<gene>
    <name evidence="3" type="ORF">EK21DRAFT_117032</name>
</gene>
<name>A0A9P4LG54_9PLEO</name>